<evidence type="ECO:0000256" key="1">
    <source>
        <dbReference type="ARBA" id="ARBA00004606"/>
    </source>
</evidence>
<organism evidence="6 7">
    <name type="scientific">Coccomyxa viridis</name>
    <dbReference type="NCBI Taxonomy" id="1274662"/>
    <lineage>
        <taxon>Eukaryota</taxon>
        <taxon>Viridiplantae</taxon>
        <taxon>Chlorophyta</taxon>
        <taxon>core chlorophytes</taxon>
        <taxon>Trebouxiophyceae</taxon>
        <taxon>Trebouxiophyceae incertae sedis</taxon>
        <taxon>Coccomyxaceae</taxon>
        <taxon>Coccomyxa</taxon>
    </lineage>
</organism>
<keyword evidence="3" id="KW-0808">Transferase</keyword>
<evidence type="ECO:0000256" key="5">
    <source>
        <dbReference type="ARBA" id="ARBA00023180"/>
    </source>
</evidence>
<keyword evidence="2" id="KW-0328">Glycosyltransferase</keyword>
<gene>
    <name evidence="6" type="primary">g11165</name>
    <name evidence="6" type="ORF">VP750_LOCUS10001</name>
</gene>
<keyword evidence="4" id="KW-0472">Membrane</keyword>
<comment type="subcellular location">
    <subcellularLocation>
        <location evidence="1">Membrane</location>
        <topology evidence="1">Single-pass type II membrane protein</topology>
    </subcellularLocation>
</comment>
<name>A0ABP1G789_9CHLO</name>
<dbReference type="Pfam" id="PF02485">
    <property type="entry name" value="Branch"/>
    <property type="match status" value="2"/>
</dbReference>
<dbReference type="PANTHER" id="PTHR31042:SF150">
    <property type="entry name" value="OS06G0661900 PROTEIN"/>
    <property type="match status" value="1"/>
</dbReference>
<dbReference type="Proteomes" id="UP001497392">
    <property type="component" value="Unassembled WGS sequence"/>
</dbReference>
<reference evidence="6 7" key="1">
    <citation type="submission" date="2024-06" db="EMBL/GenBank/DDBJ databases">
        <authorList>
            <person name="Kraege A."/>
            <person name="Thomma B."/>
        </authorList>
    </citation>
    <scope>NUCLEOTIDE SEQUENCE [LARGE SCALE GENOMIC DNA]</scope>
</reference>
<evidence type="ECO:0000256" key="2">
    <source>
        <dbReference type="ARBA" id="ARBA00022676"/>
    </source>
</evidence>
<dbReference type="InterPro" id="IPR003406">
    <property type="entry name" value="Glyco_trans_14"/>
</dbReference>
<dbReference type="EMBL" id="CAXHTA020000018">
    <property type="protein sequence ID" value="CAL5228095.1"/>
    <property type="molecule type" value="Genomic_DNA"/>
</dbReference>
<keyword evidence="5" id="KW-0325">Glycoprotein</keyword>
<evidence type="ECO:0000313" key="6">
    <source>
        <dbReference type="EMBL" id="CAL5228095.1"/>
    </source>
</evidence>
<keyword evidence="7" id="KW-1185">Reference proteome</keyword>
<sequence>MVPTQGSLGRGGRELGPVQVLPRWQPNGEALYHRRLGAQWHDMCAESLGMPKVALCFLTRGPVHQEAMWQQWLQQVEGLVMLPGAEAKPADAWTKQERMTSHRACAVERRIHSNPAKHQHMFTVYTHPTDPTFKGYRPASVFYGSEVGNRLPSTAYASYDLVEAGRSLLAAALHDRLNQRFVHLSESCIPLYPPALIYMQLLHEQKSRVHVNDPFEAHWTQTQWKPTLETVHGLDRAKHWRKGSHWKALIRKHAQLAADDRQLVDAFSQDCKDCHVPERYFQMLLALHGLQNETFPNGWLTWVDWSRTDPSGWHPWDADADSIDEELLFVMRTAKIEDNAPGGCKAAWDSAPLASAEQLLQSYVSEKNGWAMDKDSSAAGGIAKHFKPLQHECVLFARKFKADTVSAVLDMFSHAQFSSWNYTDERMVAHTYDRLVGPKALKAQPEDNDGMAPVQSLPRWQPEGEPLYHRRLDSQWHDMCAESLGMPKVALCFLTRGPMHQEAFWKAWMRQAEGMVLLPRTDGGEADTWSDVERVSSHRACMIERSIHSNPVRRQHMFTVYTHPTDPEWQGYRPESIFYGSEVGNRLPSSAYASYDLVEVARSMLGAALQDRLNQRFVHLSESCIPLYPPALLYMQLLHEQKSRVHVQNPSRELLWLTREWRPILESKHGVNRARHWRKGDHWRALIRKHAQLAVDDKQLVEAFSKHCKSCHVPERYFQMLLALHKRQNETFRNGWLTWVDWSKTDPSGAHPKDMGANAIDEELLFLMRTGRMGDTPFIKFKAHTHGAVLDILDDPHYKSWNYTKERLLPYVKNIPV</sequence>
<protein>
    <submittedName>
        <fullName evidence="6">G11165 protein</fullName>
    </submittedName>
</protein>
<evidence type="ECO:0000313" key="7">
    <source>
        <dbReference type="Proteomes" id="UP001497392"/>
    </source>
</evidence>
<accession>A0ABP1G789</accession>
<evidence type="ECO:0000256" key="4">
    <source>
        <dbReference type="ARBA" id="ARBA00023136"/>
    </source>
</evidence>
<evidence type="ECO:0000256" key="3">
    <source>
        <dbReference type="ARBA" id="ARBA00022679"/>
    </source>
</evidence>
<dbReference type="InterPro" id="IPR044174">
    <property type="entry name" value="BC10-like"/>
</dbReference>
<dbReference type="PANTHER" id="PTHR31042">
    <property type="entry name" value="CORE-2/I-BRANCHING BETA-1,6-N-ACETYLGLUCOSAMINYLTRANSFERASE FAMILY PROTEIN-RELATED"/>
    <property type="match status" value="1"/>
</dbReference>
<comment type="caution">
    <text evidence="6">The sequence shown here is derived from an EMBL/GenBank/DDBJ whole genome shotgun (WGS) entry which is preliminary data.</text>
</comment>
<proteinExistence type="predicted"/>